<evidence type="ECO:0000313" key="1">
    <source>
        <dbReference type="EMBL" id="KKM20355.1"/>
    </source>
</evidence>
<accession>A0A0F9KY26</accession>
<protein>
    <submittedName>
        <fullName evidence="1">Uncharacterized protein</fullName>
    </submittedName>
</protein>
<name>A0A0F9KY26_9ZZZZ</name>
<dbReference type="AlphaFoldDB" id="A0A0F9KY26"/>
<proteinExistence type="predicted"/>
<gene>
    <name evidence="1" type="ORF">LCGC14_1646280</name>
</gene>
<sequence>MRQVKLVRISWTIQPGQRLTTGSEQNFVCREVTNCVKPEGWRVIGHNASEGIEPRNFHRRRRAKGFIS</sequence>
<feature type="non-terminal residue" evidence="1">
    <location>
        <position position="68"/>
    </location>
</feature>
<reference evidence="1" key="1">
    <citation type="journal article" date="2015" name="Nature">
        <title>Complex archaea that bridge the gap between prokaryotes and eukaryotes.</title>
        <authorList>
            <person name="Spang A."/>
            <person name="Saw J.H."/>
            <person name="Jorgensen S.L."/>
            <person name="Zaremba-Niedzwiedzka K."/>
            <person name="Martijn J."/>
            <person name="Lind A.E."/>
            <person name="van Eijk R."/>
            <person name="Schleper C."/>
            <person name="Guy L."/>
            <person name="Ettema T.J."/>
        </authorList>
    </citation>
    <scope>NUCLEOTIDE SEQUENCE</scope>
</reference>
<organism evidence="1">
    <name type="scientific">marine sediment metagenome</name>
    <dbReference type="NCBI Taxonomy" id="412755"/>
    <lineage>
        <taxon>unclassified sequences</taxon>
        <taxon>metagenomes</taxon>
        <taxon>ecological metagenomes</taxon>
    </lineage>
</organism>
<dbReference type="EMBL" id="LAZR01013784">
    <property type="protein sequence ID" value="KKM20355.1"/>
    <property type="molecule type" value="Genomic_DNA"/>
</dbReference>
<comment type="caution">
    <text evidence="1">The sequence shown here is derived from an EMBL/GenBank/DDBJ whole genome shotgun (WGS) entry which is preliminary data.</text>
</comment>